<keyword evidence="4" id="KW-1185">Reference proteome</keyword>
<feature type="domain" description="YoaR-like putative peptidoglycan binding" evidence="2">
    <location>
        <begin position="84"/>
        <end position="183"/>
    </location>
</feature>
<accession>G7GYE8</accession>
<dbReference type="InterPro" id="IPR007391">
    <property type="entry name" value="Vancomycin_resist_VanW"/>
</dbReference>
<dbReference type="InterPro" id="IPR052913">
    <property type="entry name" value="Glycopeptide_resist_protein"/>
</dbReference>
<evidence type="ECO:0000259" key="2">
    <source>
        <dbReference type="Pfam" id="PF12229"/>
    </source>
</evidence>
<dbReference type="Pfam" id="PF04294">
    <property type="entry name" value="VanW"/>
    <property type="match status" value="1"/>
</dbReference>
<comment type="caution">
    <text evidence="3">The sequence shown here is derived from an EMBL/GenBank/DDBJ whole genome shotgun (WGS) entry which is preliminary data.</text>
</comment>
<dbReference type="Proteomes" id="UP000035088">
    <property type="component" value="Unassembled WGS sequence"/>
</dbReference>
<dbReference type="InterPro" id="IPR022029">
    <property type="entry name" value="YoaR-like_PG-bd"/>
</dbReference>
<dbReference type="STRING" id="1073574.GOARA_013_00670"/>
<name>G7GYE8_9ACTN</name>
<evidence type="ECO:0000313" key="4">
    <source>
        <dbReference type="Proteomes" id="UP000035088"/>
    </source>
</evidence>
<dbReference type="PANTHER" id="PTHR35788:SF1">
    <property type="entry name" value="EXPORTED PROTEIN"/>
    <property type="match status" value="1"/>
</dbReference>
<gene>
    <name evidence="3" type="ORF">GOARA_013_00670</name>
</gene>
<protein>
    <recommendedName>
        <fullName evidence="2">YoaR-like putative peptidoglycan binding domain-containing protein</fullName>
    </recommendedName>
</protein>
<keyword evidence="1" id="KW-0732">Signal</keyword>
<organism evidence="3 4">
    <name type="scientific">Gordonia araii NBRC 100433</name>
    <dbReference type="NCBI Taxonomy" id="1073574"/>
    <lineage>
        <taxon>Bacteria</taxon>
        <taxon>Bacillati</taxon>
        <taxon>Actinomycetota</taxon>
        <taxon>Actinomycetes</taxon>
        <taxon>Mycobacteriales</taxon>
        <taxon>Gordoniaceae</taxon>
        <taxon>Gordonia</taxon>
    </lineage>
</organism>
<sequence>MSAPTPTSRRLAMTGRVAAASLIVFSAVTAGDALATHGRTARGTTVADLSLSNKTKVAVDEGLDELKKIITAPVRVRTSSGNAEFTAEQLGLSFDEPKTIEKAMEQPRNPLRRFAAIFGFQRKVRPVVKIDRAKFDKTLDAERKNLEKAAVEGGVHFEVQGQRVVAVPDMPSSGLRINRDRAATLVAAHWLEGDEILLPMEPFQPTVTAVVVRETLNGPAQQAVSGPIAVKARGKSLTIEPAKLAGLLTFAPDGKGALVPTVDEGKLTGELGELKATQSKPKSARFTMSGGRPTVVPGNSGFTVDWPGTAGALAAATGGNRTAEVAYREIKPRLTTAAAKKLGIREVVSEYSTTGFSQTSGENIRRVAQVVDGAIIKPGNKFSLNNFTGPRGEAQGYVSSTIIDHGHAAKAVGGGISQFATTLYNAAYFAGLEDIAHTEHSYYISRYPEAREATVYEGAIDLVFRNNTPYGIYVETAWSSSAVTVRFWSTQTVKVESVTGTRYAYTDPPKLVLPKGDDCVPSNGSRGFTTSNTRIITDPKTGKVISRQTRTVKYDPEPHVTCK</sequence>
<feature type="chain" id="PRO_5039264950" description="YoaR-like putative peptidoglycan binding domain-containing protein" evidence="1">
    <location>
        <begin position="27"/>
        <end position="563"/>
    </location>
</feature>
<dbReference type="AlphaFoldDB" id="G7GYE8"/>
<dbReference type="Pfam" id="PF12229">
    <property type="entry name" value="PG_binding_4"/>
    <property type="match status" value="2"/>
</dbReference>
<dbReference type="RefSeq" id="WP_007320700.1">
    <property type="nucleotide sequence ID" value="NZ_BAEE01000013.1"/>
</dbReference>
<dbReference type="PROSITE" id="PS51318">
    <property type="entry name" value="TAT"/>
    <property type="match status" value="1"/>
</dbReference>
<reference evidence="3 4" key="1">
    <citation type="submission" date="2011-11" db="EMBL/GenBank/DDBJ databases">
        <title>Whole genome shotgun sequence of Gordonia araii NBRC 100433.</title>
        <authorList>
            <person name="Yoshida Y."/>
            <person name="Hosoyama A."/>
            <person name="Tsuchikane K."/>
            <person name="Katsumata H."/>
            <person name="Yamazaki S."/>
            <person name="Fujita N."/>
        </authorList>
    </citation>
    <scope>NUCLEOTIDE SEQUENCE [LARGE SCALE GENOMIC DNA]</scope>
    <source>
        <strain evidence="3 4">NBRC 100433</strain>
    </source>
</reference>
<dbReference type="InterPro" id="IPR006311">
    <property type="entry name" value="TAT_signal"/>
</dbReference>
<feature type="signal peptide" evidence="1">
    <location>
        <begin position="1"/>
        <end position="26"/>
    </location>
</feature>
<dbReference type="EMBL" id="BAEE01000013">
    <property type="protein sequence ID" value="GAB08623.1"/>
    <property type="molecule type" value="Genomic_DNA"/>
</dbReference>
<evidence type="ECO:0000256" key="1">
    <source>
        <dbReference type="SAM" id="SignalP"/>
    </source>
</evidence>
<proteinExistence type="predicted"/>
<evidence type="ECO:0000313" key="3">
    <source>
        <dbReference type="EMBL" id="GAB08623.1"/>
    </source>
</evidence>
<feature type="domain" description="YoaR-like putative peptidoglycan binding" evidence="2">
    <location>
        <begin position="257"/>
        <end position="320"/>
    </location>
</feature>
<dbReference type="PANTHER" id="PTHR35788">
    <property type="entry name" value="EXPORTED PROTEIN-RELATED"/>
    <property type="match status" value="1"/>
</dbReference>